<dbReference type="PROSITE" id="PS50929">
    <property type="entry name" value="ABC_TM1F"/>
    <property type="match status" value="1"/>
</dbReference>
<feature type="transmembrane region" description="Helical" evidence="8">
    <location>
        <begin position="186"/>
        <end position="205"/>
    </location>
</feature>
<evidence type="ECO:0000313" key="12">
    <source>
        <dbReference type="Proteomes" id="UP001597114"/>
    </source>
</evidence>
<dbReference type="InterPro" id="IPR003593">
    <property type="entry name" value="AAA+_ATPase"/>
</dbReference>
<dbReference type="InterPro" id="IPR003439">
    <property type="entry name" value="ABC_transporter-like_ATP-bd"/>
</dbReference>
<organism evidence="11 12">
    <name type="scientific">Pseudonocardia yunnanensis</name>
    <dbReference type="NCBI Taxonomy" id="58107"/>
    <lineage>
        <taxon>Bacteria</taxon>
        <taxon>Bacillati</taxon>
        <taxon>Actinomycetota</taxon>
        <taxon>Actinomycetes</taxon>
        <taxon>Pseudonocardiales</taxon>
        <taxon>Pseudonocardiaceae</taxon>
        <taxon>Pseudonocardia</taxon>
    </lineage>
</organism>
<feature type="transmembrane region" description="Helical" evidence="8">
    <location>
        <begin position="297"/>
        <end position="316"/>
    </location>
</feature>
<dbReference type="InterPro" id="IPR036640">
    <property type="entry name" value="ABC1_TM_sf"/>
</dbReference>
<comment type="subcellular location">
    <subcellularLocation>
        <location evidence="1">Cell membrane</location>
        <topology evidence="1">Multi-pass membrane protein</topology>
    </subcellularLocation>
</comment>
<dbReference type="Gene3D" id="1.20.1560.10">
    <property type="entry name" value="ABC transporter type 1, transmembrane domain"/>
    <property type="match status" value="1"/>
</dbReference>
<dbReference type="EMBL" id="JBHUCO010000023">
    <property type="protein sequence ID" value="MFD1519996.1"/>
    <property type="molecule type" value="Genomic_DNA"/>
</dbReference>
<feature type="domain" description="ABC transporter" evidence="9">
    <location>
        <begin position="387"/>
        <end position="620"/>
    </location>
</feature>
<evidence type="ECO:0000259" key="9">
    <source>
        <dbReference type="PROSITE" id="PS50893"/>
    </source>
</evidence>
<accession>A0ABW4EX19</accession>
<evidence type="ECO:0000256" key="3">
    <source>
        <dbReference type="ARBA" id="ARBA00022741"/>
    </source>
</evidence>
<dbReference type="PANTHER" id="PTHR43394:SF1">
    <property type="entry name" value="ATP-BINDING CASSETTE SUB-FAMILY B MEMBER 10, MITOCHONDRIAL"/>
    <property type="match status" value="1"/>
</dbReference>
<keyword evidence="12" id="KW-1185">Reference proteome</keyword>
<evidence type="ECO:0000256" key="2">
    <source>
        <dbReference type="ARBA" id="ARBA00022692"/>
    </source>
</evidence>
<dbReference type="SMART" id="SM00382">
    <property type="entry name" value="AAA"/>
    <property type="match status" value="1"/>
</dbReference>
<feature type="domain" description="ABC transmembrane type-1" evidence="10">
    <location>
        <begin position="67"/>
        <end position="354"/>
    </location>
</feature>
<dbReference type="PROSITE" id="PS00211">
    <property type="entry name" value="ABC_TRANSPORTER_1"/>
    <property type="match status" value="1"/>
</dbReference>
<comment type="caution">
    <text evidence="11">The sequence shown here is derived from an EMBL/GenBank/DDBJ whole genome shotgun (WGS) entry which is preliminary data.</text>
</comment>
<gene>
    <name evidence="11" type="ORF">ACFSJD_21045</name>
</gene>
<dbReference type="InterPro" id="IPR017871">
    <property type="entry name" value="ABC_transporter-like_CS"/>
</dbReference>
<dbReference type="Pfam" id="PF00005">
    <property type="entry name" value="ABC_tran"/>
    <property type="match status" value="1"/>
</dbReference>
<keyword evidence="2 8" id="KW-0812">Transmembrane</keyword>
<keyword evidence="4 11" id="KW-0067">ATP-binding</keyword>
<dbReference type="InterPro" id="IPR039421">
    <property type="entry name" value="Type_1_exporter"/>
</dbReference>
<sequence length="621" mass="65929">MSVEAAAAGELPDRGQGESIPGWVRTVDKRSPESIGTLRQLWRFRSYGQSELRPLLTGVGMRGLELAADLATPWPLALVIDDLLRGEKHGGPLHNVAQWFGGSAIAMLGVAAVAVLLITVASGVFDYLGDLFMNGAGERISSRIRSDVFGYVERLPQDYHDRNSIGELTSRVVTDTERIEGSLTDLFSTLVPGILALLGTAVVLVSVDWRLGLITLCAAPLVFLTAVRYARLTRVNSRQRRAAVGDLTGFVTESLQGIRTVHAFGSQAVEDRRFGSTNDKVLSIGLRGVDLSARFTPALESVAAIGTAVLLFVGGYGALQNWWSVGLLVVVTSYLQNILKPMKSLAKLMPSFTQAAASAERIGAILDEPRAHVGSAHGLPGRVTGEIELRGVGLDYGRGPVLCGLDLKVEAGQRVALLGDNGAGKSTVLSLIGGLYRPTEGKVLLDGLSVPNVPEHWLHQQVAMVLQDTFLFSGTLADNLRYGRPDATDEEVARVAEAALVTEFADRLPDGLNTVISAGGVGLSGGQRQRVGIARALLVDSPVVLLDEPTAGLDVVAEEVVVQALTRLVEGRTVMMTTHQPALTRLATRTVHLRRGGVLEEAPSRPAPEAAAEVAVSGVLG</sequence>
<dbReference type="Pfam" id="PF00664">
    <property type="entry name" value="ABC_membrane"/>
    <property type="match status" value="1"/>
</dbReference>
<evidence type="ECO:0000256" key="7">
    <source>
        <dbReference type="SAM" id="MobiDB-lite"/>
    </source>
</evidence>
<dbReference type="CDD" id="cd18564">
    <property type="entry name" value="ABC_6TM_exporter_like"/>
    <property type="match status" value="1"/>
</dbReference>
<keyword evidence="3" id="KW-0547">Nucleotide-binding</keyword>
<proteinExistence type="predicted"/>
<feature type="transmembrane region" description="Helical" evidence="8">
    <location>
        <begin position="99"/>
        <end position="125"/>
    </location>
</feature>
<evidence type="ECO:0000259" key="10">
    <source>
        <dbReference type="PROSITE" id="PS50929"/>
    </source>
</evidence>
<evidence type="ECO:0000256" key="5">
    <source>
        <dbReference type="ARBA" id="ARBA00022989"/>
    </source>
</evidence>
<dbReference type="PANTHER" id="PTHR43394">
    <property type="entry name" value="ATP-DEPENDENT PERMEASE MDL1, MITOCHONDRIAL"/>
    <property type="match status" value="1"/>
</dbReference>
<evidence type="ECO:0000256" key="1">
    <source>
        <dbReference type="ARBA" id="ARBA00004651"/>
    </source>
</evidence>
<dbReference type="SUPFAM" id="SSF52540">
    <property type="entry name" value="P-loop containing nucleoside triphosphate hydrolases"/>
    <property type="match status" value="1"/>
</dbReference>
<dbReference type="SUPFAM" id="SSF90123">
    <property type="entry name" value="ABC transporter transmembrane region"/>
    <property type="match status" value="1"/>
</dbReference>
<dbReference type="Gene3D" id="3.40.50.300">
    <property type="entry name" value="P-loop containing nucleotide triphosphate hydrolases"/>
    <property type="match status" value="1"/>
</dbReference>
<keyword evidence="6 8" id="KW-0472">Membrane</keyword>
<keyword evidence="5 8" id="KW-1133">Transmembrane helix</keyword>
<dbReference type="RefSeq" id="WP_344722461.1">
    <property type="nucleotide sequence ID" value="NZ_BAAAUS010000013.1"/>
</dbReference>
<dbReference type="Proteomes" id="UP001597114">
    <property type="component" value="Unassembled WGS sequence"/>
</dbReference>
<dbReference type="PROSITE" id="PS50893">
    <property type="entry name" value="ABC_TRANSPORTER_2"/>
    <property type="match status" value="1"/>
</dbReference>
<evidence type="ECO:0000256" key="4">
    <source>
        <dbReference type="ARBA" id="ARBA00022840"/>
    </source>
</evidence>
<dbReference type="InterPro" id="IPR011527">
    <property type="entry name" value="ABC1_TM_dom"/>
</dbReference>
<name>A0ABW4EX19_9PSEU</name>
<dbReference type="InterPro" id="IPR027417">
    <property type="entry name" value="P-loop_NTPase"/>
</dbReference>
<evidence type="ECO:0000256" key="6">
    <source>
        <dbReference type="ARBA" id="ARBA00023136"/>
    </source>
</evidence>
<evidence type="ECO:0000313" key="11">
    <source>
        <dbReference type="EMBL" id="MFD1519996.1"/>
    </source>
</evidence>
<protein>
    <submittedName>
        <fullName evidence="11">ABC transporter ATP-binding protein</fullName>
    </submittedName>
</protein>
<feature type="transmembrane region" description="Helical" evidence="8">
    <location>
        <begin position="211"/>
        <end position="230"/>
    </location>
</feature>
<dbReference type="GO" id="GO:0005524">
    <property type="term" value="F:ATP binding"/>
    <property type="evidence" value="ECO:0007669"/>
    <property type="project" value="UniProtKB-KW"/>
</dbReference>
<feature type="region of interest" description="Disordered" evidence="7">
    <location>
        <begin position="1"/>
        <end position="22"/>
    </location>
</feature>
<reference evidence="12" key="1">
    <citation type="journal article" date="2019" name="Int. J. Syst. Evol. Microbiol.">
        <title>The Global Catalogue of Microorganisms (GCM) 10K type strain sequencing project: providing services to taxonomists for standard genome sequencing and annotation.</title>
        <authorList>
            <consortium name="The Broad Institute Genomics Platform"/>
            <consortium name="The Broad Institute Genome Sequencing Center for Infectious Disease"/>
            <person name="Wu L."/>
            <person name="Ma J."/>
        </authorList>
    </citation>
    <scope>NUCLEOTIDE SEQUENCE [LARGE SCALE GENOMIC DNA]</scope>
    <source>
        <strain evidence="12">CCM 7043</strain>
    </source>
</reference>
<evidence type="ECO:0000256" key="8">
    <source>
        <dbReference type="SAM" id="Phobius"/>
    </source>
</evidence>